<keyword evidence="4" id="KW-1185">Reference proteome</keyword>
<dbReference type="Pfam" id="PF04375">
    <property type="entry name" value="HemX"/>
    <property type="match status" value="1"/>
</dbReference>
<dbReference type="AlphaFoldDB" id="A0AAW9RGT7"/>
<keyword evidence="2" id="KW-0472">Membrane</keyword>
<keyword evidence="2" id="KW-0812">Transmembrane</keyword>
<reference evidence="3 4" key="1">
    <citation type="submission" date="2024-02" db="EMBL/GenBank/DDBJ databases">
        <title>A novel Wenzhouxiangellaceae bacterium, isolated from coastal sediments.</title>
        <authorList>
            <person name="Du Z.-J."/>
            <person name="Ye Y.-Q."/>
            <person name="Zhang X.-Y."/>
        </authorList>
    </citation>
    <scope>NUCLEOTIDE SEQUENCE [LARGE SCALE GENOMIC DNA]</scope>
    <source>
        <strain evidence="3 4">CH-27</strain>
    </source>
</reference>
<keyword evidence="2" id="KW-1133">Transmembrane helix</keyword>
<keyword evidence="3" id="KW-0489">Methyltransferase</keyword>
<dbReference type="PANTHER" id="PTHR38043">
    <property type="entry name" value="PROTEIN HEMX"/>
    <property type="match status" value="1"/>
</dbReference>
<dbReference type="GO" id="GO:0032259">
    <property type="term" value="P:methylation"/>
    <property type="evidence" value="ECO:0007669"/>
    <property type="project" value="UniProtKB-KW"/>
</dbReference>
<dbReference type="GO" id="GO:0004851">
    <property type="term" value="F:uroporphyrin-III C-methyltransferase activity"/>
    <property type="evidence" value="ECO:0007669"/>
    <property type="project" value="UniProtKB-EC"/>
</dbReference>
<dbReference type="RefSeq" id="WP_354694586.1">
    <property type="nucleotide sequence ID" value="NZ_JAZHOG010000003.1"/>
</dbReference>
<evidence type="ECO:0000256" key="1">
    <source>
        <dbReference type="SAM" id="MobiDB-lite"/>
    </source>
</evidence>
<name>A0AAW9RGT7_9GAMM</name>
<dbReference type="EMBL" id="JAZHOG010000003">
    <property type="protein sequence ID" value="MEJ8567273.1"/>
    <property type="molecule type" value="Genomic_DNA"/>
</dbReference>
<feature type="transmembrane region" description="Helical" evidence="2">
    <location>
        <begin position="44"/>
        <end position="64"/>
    </location>
</feature>
<dbReference type="PANTHER" id="PTHR38043:SF1">
    <property type="entry name" value="PROTEIN HEMX"/>
    <property type="match status" value="1"/>
</dbReference>
<evidence type="ECO:0000313" key="3">
    <source>
        <dbReference type="EMBL" id="MEJ8567273.1"/>
    </source>
</evidence>
<sequence length="452" mass="47940">MNVENPLEPTRPDSPDATEPDTAKESAASGSSDGARRKSPGRGLAVLALLLALGAAAASGWLWWTDFQAAGEGARRQADEADRIGELEARLDQRLQRLQSDLAAASDSDGSAQLAALDGRLRRLEEDASEARAFRAERTAWARTLQASLEGTNARLSGLESRLDAVAARGLDAQAEADLAELDYLLRLAQERLELFRDVRTADRALALADAHVAAFDNPLFSGLRREIAAARREIAVIDLPDPAVLDRELDGVQDRLARLPFRGEAGVSGDSSAANEDGWWARLKSALSGLVTVRRTSDESELLPALADQTLIRQRAWLEIERVRLAAMRHDAAVFESALERARATIQRWFEPDDRHTRAVLQALESAAQLDVDPPLPDIGAPWAALRAMRGAGVAAPAVNQAQPPGAGPGEAGAGNGAVEDPADSGTSVDSGHAGDPGDAGDSAGRGAGRR</sequence>
<evidence type="ECO:0000313" key="4">
    <source>
        <dbReference type="Proteomes" id="UP001359886"/>
    </source>
</evidence>
<proteinExistence type="predicted"/>
<dbReference type="EC" id="2.1.1.107" evidence="3"/>
<gene>
    <name evidence="3" type="ORF">V3330_06505</name>
</gene>
<organism evidence="3 4">
    <name type="scientific">Elongatibacter sediminis</name>
    <dbReference type="NCBI Taxonomy" id="3119006"/>
    <lineage>
        <taxon>Bacteria</taxon>
        <taxon>Pseudomonadati</taxon>
        <taxon>Pseudomonadota</taxon>
        <taxon>Gammaproteobacteria</taxon>
        <taxon>Chromatiales</taxon>
        <taxon>Wenzhouxiangellaceae</taxon>
        <taxon>Elongatibacter</taxon>
    </lineage>
</organism>
<accession>A0AAW9RGT7</accession>
<keyword evidence="3" id="KW-0808">Transferase</keyword>
<evidence type="ECO:0000256" key="2">
    <source>
        <dbReference type="SAM" id="Phobius"/>
    </source>
</evidence>
<dbReference type="InterPro" id="IPR007470">
    <property type="entry name" value="HemX"/>
</dbReference>
<feature type="region of interest" description="Disordered" evidence="1">
    <location>
        <begin position="1"/>
        <end position="39"/>
    </location>
</feature>
<comment type="caution">
    <text evidence="3">The sequence shown here is derived from an EMBL/GenBank/DDBJ whole genome shotgun (WGS) entry which is preliminary data.</text>
</comment>
<dbReference type="Proteomes" id="UP001359886">
    <property type="component" value="Unassembled WGS sequence"/>
</dbReference>
<protein>
    <submittedName>
        <fullName evidence="3">Uroporphyrinogen-III C-methyltransferase</fullName>
        <ecNumber evidence="3">2.1.1.107</ecNumber>
    </submittedName>
</protein>
<feature type="region of interest" description="Disordered" evidence="1">
    <location>
        <begin position="398"/>
        <end position="452"/>
    </location>
</feature>